<evidence type="ECO:0000313" key="5">
    <source>
        <dbReference type="Proteomes" id="UP000008710"/>
    </source>
</evidence>
<keyword evidence="1" id="KW-0233">DNA recombination</keyword>
<dbReference type="AlphaFoldDB" id="Q0SBS9"/>
<gene>
    <name evidence="4" type="ordered locus">RHA1_ro03204</name>
</gene>
<dbReference type="InterPro" id="IPR011010">
    <property type="entry name" value="DNA_brk_join_enz"/>
</dbReference>
<dbReference type="GO" id="GO:0006310">
    <property type="term" value="P:DNA recombination"/>
    <property type="evidence" value="ECO:0007669"/>
    <property type="project" value="UniProtKB-KW"/>
</dbReference>
<dbReference type="Proteomes" id="UP000008710">
    <property type="component" value="Chromosome"/>
</dbReference>
<dbReference type="eggNOG" id="COG0582">
    <property type="taxonomic scope" value="Bacteria"/>
</dbReference>
<feature type="region of interest" description="Disordered" evidence="3">
    <location>
        <begin position="1"/>
        <end position="29"/>
    </location>
</feature>
<dbReference type="Gene3D" id="1.10.443.10">
    <property type="entry name" value="Intergrase catalytic core"/>
    <property type="match status" value="1"/>
</dbReference>
<sequence length="717" mass="79851">MTTADASNPGADGHRPVHDDDPFLDPHRLPDTLQPGAVSRFGDLRWDLSPLNTQDHQGHDCLNWQLFPLPLRASFRRAGWALVNLPTPDALLGSRNAHRRKWLHPASMRNVVGQWCQLAQWMLTRNITELGALTVDDLSDYAIEVSRLQISTTTARNRLTAVGLLWGFAPHLPPGDRIPMPPWHAECIRDYLPRTDTANENGTPPIHPAVMSPLLIWAMRFVDDFADDILAAWQEHHTLTGRIRPHADPAATATMRELVEQYAAENRPLPGCIHNGRPMLAISYLAGRANASKEQASHAVRAYGPHLPVAGEAPLSSPIRGRLDGRAWLEHITFHEAPQLMHRLSTACLIVLLYLTGMRPGEALELRVGCCPEPGPDDPRPHGYQIHGNYFKGARDDDGKHVVGGLPRDTPWTAIAPVVRAVRVLERMADGPLLFPVKTAWASTTSGSRKRRGEALTCQGANGRISAFTTWLNDYTARTRPDERIPDDPHGPVHVNRFRRTLAWHIARLPGGRIALAVQYGHLRASTITDGYAGRARDGLRRILDIETARAMADYLDTVADRLHHGEHVSGPAARRLISAATEARNRFEGMFLTPTQARALLKVPQFHVHDNPEAFLTCNYDPAKALCHPDRAHLSGRSTSPAIDRCDPACANIARTDTHIAALRTEIARLRDEIVEPATPMPLRERLRQRAAHLNKLVEQHEKTRTTNREETDVDR</sequence>
<keyword evidence="2" id="KW-0175">Coiled coil</keyword>
<proteinExistence type="predicted"/>
<accession>Q0SBS9</accession>
<dbReference type="OrthoDB" id="8776710at2"/>
<protein>
    <recommendedName>
        <fullName evidence="6">Integrase</fullName>
    </recommendedName>
</protein>
<dbReference type="GO" id="GO:0015074">
    <property type="term" value="P:DNA integration"/>
    <property type="evidence" value="ECO:0007669"/>
    <property type="project" value="InterPro"/>
</dbReference>
<evidence type="ECO:0000256" key="1">
    <source>
        <dbReference type="ARBA" id="ARBA00023172"/>
    </source>
</evidence>
<dbReference type="InterPro" id="IPR013762">
    <property type="entry name" value="Integrase-like_cat_sf"/>
</dbReference>
<reference evidence="5" key="1">
    <citation type="journal article" date="2006" name="Proc. Natl. Acad. Sci. U.S.A.">
        <title>The complete genome of Rhodococcus sp. RHA1 provides insights into a catabolic powerhouse.</title>
        <authorList>
            <person name="McLeod M.P."/>
            <person name="Warren R.L."/>
            <person name="Hsiao W.W.L."/>
            <person name="Araki N."/>
            <person name="Myhre M."/>
            <person name="Fernandes C."/>
            <person name="Miyazawa D."/>
            <person name="Wong W."/>
            <person name="Lillquist A.L."/>
            <person name="Wang D."/>
            <person name="Dosanjh M."/>
            <person name="Hara H."/>
            <person name="Petrescu A."/>
            <person name="Morin R.D."/>
            <person name="Yang G."/>
            <person name="Stott J.M."/>
            <person name="Schein J.E."/>
            <person name="Shin H."/>
            <person name="Smailus D."/>
            <person name="Siddiqui A.S."/>
            <person name="Marra M.A."/>
            <person name="Jones S.J.M."/>
            <person name="Holt R."/>
            <person name="Brinkman F.S.L."/>
            <person name="Miyauchi K."/>
            <person name="Fukuda M."/>
            <person name="Davies J.E."/>
            <person name="Mohn W.W."/>
            <person name="Eltis L.D."/>
        </authorList>
    </citation>
    <scope>NUCLEOTIDE SEQUENCE [LARGE SCALE GENOMIC DNA]</scope>
    <source>
        <strain evidence="5">RHA1</strain>
    </source>
</reference>
<dbReference type="RefSeq" id="WP_011595867.1">
    <property type="nucleotide sequence ID" value="NC_008268.1"/>
</dbReference>
<evidence type="ECO:0000313" key="4">
    <source>
        <dbReference type="EMBL" id="ABG95007.1"/>
    </source>
</evidence>
<dbReference type="HOGENOM" id="CLU_449655_0_0_11"/>
<feature type="coiled-coil region" evidence="2">
    <location>
        <begin position="654"/>
        <end position="705"/>
    </location>
</feature>
<dbReference type="GO" id="GO:0003677">
    <property type="term" value="F:DNA binding"/>
    <property type="evidence" value="ECO:0007669"/>
    <property type="project" value="InterPro"/>
</dbReference>
<evidence type="ECO:0000256" key="2">
    <source>
        <dbReference type="SAM" id="Coils"/>
    </source>
</evidence>
<evidence type="ECO:0000256" key="3">
    <source>
        <dbReference type="SAM" id="MobiDB-lite"/>
    </source>
</evidence>
<name>Q0SBS9_RHOJR</name>
<feature type="compositionally biased region" description="Basic and acidic residues" evidence="3">
    <location>
        <begin position="12"/>
        <end position="29"/>
    </location>
</feature>
<evidence type="ECO:0008006" key="6">
    <source>
        <dbReference type="Google" id="ProtNLM"/>
    </source>
</evidence>
<dbReference type="EMBL" id="CP000431">
    <property type="protein sequence ID" value="ABG95007.1"/>
    <property type="molecule type" value="Genomic_DNA"/>
</dbReference>
<organism evidence="4 5">
    <name type="scientific">Rhodococcus jostii (strain RHA1)</name>
    <dbReference type="NCBI Taxonomy" id="101510"/>
    <lineage>
        <taxon>Bacteria</taxon>
        <taxon>Bacillati</taxon>
        <taxon>Actinomycetota</taxon>
        <taxon>Actinomycetes</taxon>
        <taxon>Mycobacteriales</taxon>
        <taxon>Nocardiaceae</taxon>
        <taxon>Rhodococcus</taxon>
    </lineage>
</organism>
<dbReference type="KEGG" id="rha:RHA1_ro03204"/>
<dbReference type="SUPFAM" id="SSF56349">
    <property type="entry name" value="DNA breaking-rejoining enzymes"/>
    <property type="match status" value="1"/>
</dbReference>